<feature type="compositionally biased region" description="Polar residues" evidence="1">
    <location>
        <begin position="7"/>
        <end position="21"/>
    </location>
</feature>
<proteinExistence type="predicted"/>
<keyword evidence="3" id="KW-1185">Reference proteome</keyword>
<dbReference type="STRING" id="1437606.BBOH_0944"/>
<sequence length="39" mass="3990">MPGTSPVHPTNDSDNGQNGVSSDEHDMGIPPLSFPLAGN</sequence>
<evidence type="ECO:0000256" key="1">
    <source>
        <dbReference type="SAM" id="MobiDB-lite"/>
    </source>
</evidence>
<dbReference type="Proteomes" id="UP000029096">
    <property type="component" value="Unassembled WGS sequence"/>
</dbReference>
<evidence type="ECO:0000313" key="2">
    <source>
        <dbReference type="EMBL" id="KFI45643.1"/>
    </source>
</evidence>
<gene>
    <name evidence="2" type="ORF">BBOH_0944</name>
</gene>
<accession>A0A086ZGJ3</accession>
<dbReference type="AlphaFoldDB" id="A0A086ZGJ3"/>
<evidence type="ECO:0000313" key="3">
    <source>
        <dbReference type="Proteomes" id="UP000029096"/>
    </source>
</evidence>
<organism evidence="2 3">
    <name type="scientific">Bifidobacterium bohemicum DSM 22767</name>
    <dbReference type="NCBI Taxonomy" id="1437606"/>
    <lineage>
        <taxon>Bacteria</taxon>
        <taxon>Bacillati</taxon>
        <taxon>Actinomycetota</taxon>
        <taxon>Actinomycetes</taxon>
        <taxon>Bifidobacteriales</taxon>
        <taxon>Bifidobacteriaceae</taxon>
        <taxon>Bifidobacterium</taxon>
    </lineage>
</organism>
<feature type="region of interest" description="Disordered" evidence="1">
    <location>
        <begin position="1"/>
        <end position="39"/>
    </location>
</feature>
<reference evidence="2 3" key="1">
    <citation type="submission" date="2014-03" db="EMBL/GenBank/DDBJ databases">
        <title>Genomics of Bifidobacteria.</title>
        <authorList>
            <person name="Ventura M."/>
            <person name="Milani C."/>
            <person name="Lugli G.A."/>
        </authorList>
    </citation>
    <scope>NUCLEOTIDE SEQUENCE [LARGE SCALE GENOMIC DNA]</scope>
    <source>
        <strain evidence="2 3">DSM 22767</strain>
    </source>
</reference>
<name>A0A086ZGJ3_9BIFI</name>
<protein>
    <submittedName>
        <fullName evidence="2">Uncharacterized protein</fullName>
    </submittedName>
</protein>
<dbReference type="EMBL" id="JGYP01000002">
    <property type="protein sequence ID" value="KFI45643.1"/>
    <property type="molecule type" value="Genomic_DNA"/>
</dbReference>
<comment type="caution">
    <text evidence="2">The sequence shown here is derived from an EMBL/GenBank/DDBJ whole genome shotgun (WGS) entry which is preliminary data.</text>
</comment>